<dbReference type="InterPro" id="IPR015421">
    <property type="entry name" value="PyrdxlP-dep_Trfase_major"/>
</dbReference>
<dbReference type="AlphaFoldDB" id="A0A9I9EER8"/>
<evidence type="ECO:0000313" key="1">
    <source>
        <dbReference type="EnsemblPlants" id="MELO3C032518.2.1"/>
    </source>
</evidence>
<accession>A0A9I9EER8</accession>
<dbReference type="Gene3D" id="3.40.640.10">
    <property type="entry name" value="Type I PLP-dependent aspartate aminotransferase-like (Major domain)"/>
    <property type="match status" value="1"/>
</dbReference>
<proteinExistence type="predicted"/>
<organism evidence="1">
    <name type="scientific">Cucumis melo</name>
    <name type="common">Muskmelon</name>
    <dbReference type="NCBI Taxonomy" id="3656"/>
    <lineage>
        <taxon>Eukaryota</taxon>
        <taxon>Viridiplantae</taxon>
        <taxon>Streptophyta</taxon>
        <taxon>Embryophyta</taxon>
        <taxon>Tracheophyta</taxon>
        <taxon>Spermatophyta</taxon>
        <taxon>Magnoliopsida</taxon>
        <taxon>eudicotyledons</taxon>
        <taxon>Gunneridae</taxon>
        <taxon>Pentapetalae</taxon>
        <taxon>rosids</taxon>
        <taxon>fabids</taxon>
        <taxon>Cucurbitales</taxon>
        <taxon>Cucurbitaceae</taxon>
        <taxon>Benincaseae</taxon>
        <taxon>Cucumis</taxon>
    </lineage>
</organism>
<reference evidence="1" key="1">
    <citation type="submission" date="2023-03" db="UniProtKB">
        <authorList>
            <consortium name="EnsemblPlants"/>
        </authorList>
    </citation>
    <scope>IDENTIFICATION</scope>
</reference>
<name>A0A9I9EER8_CUCME</name>
<protein>
    <submittedName>
        <fullName evidence="1">Uncharacterized protein</fullName>
    </submittedName>
</protein>
<dbReference type="Gramene" id="MELO3C032518.2.1">
    <property type="protein sequence ID" value="MELO3C032518.2.1"/>
    <property type="gene ID" value="MELO3C032518.2"/>
</dbReference>
<dbReference type="EnsemblPlants" id="MELO3C032518.2.1">
    <property type="protein sequence ID" value="MELO3C032518.2.1"/>
    <property type="gene ID" value="MELO3C032518.2"/>
</dbReference>
<sequence>MGFNHLLQMIIKPKLIIITLYKFVHLLQEVHLIAYLFSLICKFLRSSMLLSLTSESFPCNLVHVQKMLLVLELVSGLFRFDHFPSLLVRKQQRKAIIRLLIQEFIKGETMEEFSSRLANNLENLILTEGPENNNVIEPDLNVQIFDIYIAIFIAEPVMEAGGVIFPPATYLTKRDLRRHRQPTTLNVEKVESQRDKNTLTTHMYIPRIRSTRLIEVRSYSPSHDVLPLEYTLLRVKRDVVNWYKENVHLHATLCRLPSPVSPYSFCNNHSSMMPQNIDEVVKIDGLRSELTSSKRNGQVRDDITNRIWQHLNDRYNFMKQETRNKKQEIENRNVTKRALKGSIWLQLHISYLL</sequence>